<dbReference type="PANTHER" id="PTHR37953:SF1">
    <property type="entry name" value="UPF0127 PROTEIN MJ1496"/>
    <property type="match status" value="1"/>
</dbReference>
<accession>A0A0G0YLB4</accession>
<gene>
    <name evidence="1" type="ORF">UV00_C0014G0015</name>
</gene>
<name>A0A0G0YLB4_UNCKA</name>
<evidence type="ECO:0000313" key="1">
    <source>
        <dbReference type="EMBL" id="KKS37414.1"/>
    </source>
</evidence>
<proteinExistence type="predicted"/>
<dbReference type="EMBL" id="LCCU01000014">
    <property type="protein sequence ID" value="KKS37414.1"/>
    <property type="molecule type" value="Genomic_DNA"/>
</dbReference>
<sequence>MLAFIIGLGIYLAGIAHEKDVPRTPGAKYYTVEFENGVILYTEVAETKDELRNGLMFREKLPKNTGMLFIFGMPYTYSFWMKNTLIPLDIIWINDKMEIVDVTKEAPPCVTEECPTYSPMYAAQYVIEAPAKWTVWKKIYPSMKIKVYREDGAQL</sequence>
<dbReference type="AlphaFoldDB" id="A0A0G0YLB4"/>
<evidence type="ECO:0008006" key="3">
    <source>
        <dbReference type="Google" id="ProtNLM"/>
    </source>
</evidence>
<dbReference type="InterPro" id="IPR003795">
    <property type="entry name" value="DUF192"/>
</dbReference>
<evidence type="ECO:0000313" key="2">
    <source>
        <dbReference type="Proteomes" id="UP000033847"/>
    </source>
</evidence>
<dbReference type="Gene3D" id="2.60.120.1140">
    <property type="entry name" value="Protein of unknown function DUF192"/>
    <property type="match status" value="1"/>
</dbReference>
<dbReference type="Proteomes" id="UP000033847">
    <property type="component" value="Unassembled WGS sequence"/>
</dbReference>
<reference evidence="1 2" key="1">
    <citation type="journal article" date="2015" name="Nature">
        <title>rRNA introns, odd ribosomes, and small enigmatic genomes across a large radiation of phyla.</title>
        <authorList>
            <person name="Brown C.T."/>
            <person name="Hug L.A."/>
            <person name="Thomas B.C."/>
            <person name="Sharon I."/>
            <person name="Castelle C.J."/>
            <person name="Singh A."/>
            <person name="Wilkins M.J."/>
            <person name="Williams K.H."/>
            <person name="Banfield J.F."/>
        </authorList>
    </citation>
    <scope>NUCLEOTIDE SEQUENCE [LARGE SCALE GENOMIC DNA]</scope>
</reference>
<organism evidence="1 2">
    <name type="scientific">candidate division WWE3 bacterium GW2011_GWF1_42_14</name>
    <dbReference type="NCBI Taxonomy" id="1619138"/>
    <lineage>
        <taxon>Bacteria</taxon>
        <taxon>Katanobacteria</taxon>
    </lineage>
</organism>
<dbReference type="PANTHER" id="PTHR37953">
    <property type="entry name" value="UPF0127 PROTEIN MJ1496"/>
    <property type="match status" value="1"/>
</dbReference>
<comment type="caution">
    <text evidence="1">The sequence shown here is derived from an EMBL/GenBank/DDBJ whole genome shotgun (WGS) entry which is preliminary data.</text>
</comment>
<dbReference type="Pfam" id="PF02643">
    <property type="entry name" value="DUF192"/>
    <property type="match status" value="1"/>
</dbReference>
<protein>
    <recommendedName>
        <fullName evidence="3">DUF192 domain-containing protein</fullName>
    </recommendedName>
</protein>
<dbReference type="InterPro" id="IPR038695">
    <property type="entry name" value="Saro_0823-like_sf"/>
</dbReference>